<keyword evidence="3" id="KW-1185">Reference proteome</keyword>
<organism evidence="2 3">
    <name type="scientific">Brassica campestris</name>
    <name type="common">Field mustard</name>
    <dbReference type="NCBI Taxonomy" id="3711"/>
    <lineage>
        <taxon>Eukaryota</taxon>
        <taxon>Viridiplantae</taxon>
        <taxon>Streptophyta</taxon>
        <taxon>Embryophyta</taxon>
        <taxon>Tracheophyta</taxon>
        <taxon>Spermatophyta</taxon>
        <taxon>Magnoliopsida</taxon>
        <taxon>eudicotyledons</taxon>
        <taxon>Gunneridae</taxon>
        <taxon>Pentapetalae</taxon>
        <taxon>rosids</taxon>
        <taxon>malvids</taxon>
        <taxon>Brassicales</taxon>
        <taxon>Brassicaceae</taxon>
        <taxon>Brassiceae</taxon>
        <taxon>Brassica</taxon>
    </lineage>
</organism>
<feature type="domain" description="Protein kinase" evidence="1">
    <location>
        <begin position="1"/>
        <end position="146"/>
    </location>
</feature>
<dbReference type="InterPro" id="IPR000719">
    <property type="entry name" value="Prot_kinase_dom"/>
</dbReference>
<dbReference type="PROSITE" id="PS50011">
    <property type="entry name" value="PROTEIN_KINASE_DOM"/>
    <property type="match status" value="1"/>
</dbReference>
<dbReference type="SUPFAM" id="SSF56112">
    <property type="entry name" value="Protein kinase-like (PK-like)"/>
    <property type="match status" value="1"/>
</dbReference>
<dbReference type="Gramene" id="Bra016069.1">
    <property type="protein sequence ID" value="Bra016069.1-P"/>
    <property type="gene ID" value="Bra016069"/>
</dbReference>
<dbReference type="GO" id="GO:0005524">
    <property type="term" value="F:ATP binding"/>
    <property type="evidence" value="ECO:0007669"/>
    <property type="project" value="InterPro"/>
</dbReference>
<dbReference type="InterPro" id="IPR051564">
    <property type="entry name" value="LRR_receptor-like_kinase"/>
</dbReference>
<dbReference type="InterPro" id="IPR001245">
    <property type="entry name" value="Ser-Thr/Tyr_kinase_cat_dom"/>
</dbReference>
<dbReference type="STRING" id="51351.M4DHU2"/>
<dbReference type="Pfam" id="PF07714">
    <property type="entry name" value="PK_Tyr_Ser-Thr"/>
    <property type="match status" value="1"/>
</dbReference>
<reference evidence="2" key="3">
    <citation type="submission" date="2023-03" db="UniProtKB">
        <authorList>
            <consortium name="EnsemblPlants"/>
        </authorList>
    </citation>
    <scope>IDENTIFICATION</scope>
    <source>
        <strain evidence="2">cv. Chiifu-401-42</strain>
    </source>
</reference>
<sequence length="146" mass="17126">MSSMQGARERGIERNVRIREAETYLNINGEEAETETKREFAKKVIFVKEYGQAWVATLRGDVYSFGVVMFELLTGERPMEVFRPKMSREIVAWVHQMRREEKPEEVFDPLLRKSGQEKEMLRVLDIACMCVNQNPMKRPVIQQVVD</sequence>
<accession>M4DHU2</accession>
<dbReference type="AlphaFoldDB" id="M4DHU2"/>
<dbReference type="GO" id="GO:0004672">
    <property type="term" value="F:protein kinase activity"/>
    <property type="evidence" value="ECO:0007669"/>
    <property type="project" value="InterPro"/>
</dbReference>
<dbReference type="PANTHER" id="PTHR48055:SF35">
    <property type="entry name" value="TYROSINE-SULFATED GLYCOPEPTIDE RECEPTOR 1"/>
    <property type="match status" value="1"/>
</dbReference>
<dbReference type="PANTHER" id="PTHR48055">
    <property type="entry name" value="LEUCINE-RICH REPEAT RECEPTOR PROTEIN KINASE EMS1"/>
    <property type="match status" value="1"/>
</dbReference>
<dbReference type="InParanoid" id="M4DHU2"/>
<dbReference type="InterPro" id="IPR011009">
    <property type="entry name" value="Kinase-like_dom_sf"/>
</dbReference>
<reference evidence="2 3" key="1">
    <citation type="journal article" date="2011" name="Nat. Genet.">
        <title>The genome of the mesopolyploid crop species Brassica rapa.</title>
        <authorList>
            <consortium name="Brassica rapa Genome Sequencing Project Consortium"/>
            <person name="Wang X."/>
            <person name="Wang H."/>
            <person name="Wang J."/>
            <person name="Sun R."/>
            <person name="Wu J."/>
            <person name="Liu S."/>
            <person name="Bai Y."/>
            <person name="Mun J.H."/>
            <person name="Bancroft I."/>
            <person name="Cheng F."/>
            <person name="Huang S."/>
            <person name="Li X."/>
            <person name="Hua W."/>
            <person name="Wang J."/>
            <person name="Wang X."/>
            <person name="Freeling M."/>
            <person name="Pires J.C."/>
            <person name="Paterson A.H."/>
            <person name="Chalhoub B."/>
            <person name="Wang B."/>
            <person name="Hayward A."/>
            <person name="Sharpe A.G."/>
            <person name="Park B.S."/>
            <person name="Weisshaar B."/>
            <person name="Liu B."/>
            <person name="Li B."/>
            <person name="Liu B."/>
            <person name="Tong C."/>
            <person name="Song C."/>
            <person name="Duran C."/>
            <person name="Peng C."/>
            <person name="Geng C."/>
            <person name="Koh C."/>
            <person name="Lin C."/>
            <person name="Edwards D."/>
            <person name="Mu D."/>
            <person name="Shen D."/>
            <person name="Soumpourou E."/>
            <person name="Li F."/>
            <person name="Fraser F."/>
            <person name="Conant G."/>
            <person name="Lassalle G."/>
            <person name="King G.J."/>
            <person name="Bonnema G."/>
            <person name="Tang H."/>
            <person name="Wang H."/>
            <person name="Belcram H."/>
            <person name="Zhou H."/>
            <person name="Hirakawa H."/>
            <person name="Abe H."/>
            <person name="Guo H."/>
            <person name="Wang H."/>
            <person name="Jin H."/>
            <person name="Parkin I.A."/>
            <person name="Batley J."/>
            <person name="Kim J.S."/>
            <person name="Just J."/>
            <person name="Li J."/>
            <person name="Xu J."/>
            <person name="Deng J."/>
            <person name="Kim J.A."/>
            <person name="Li J."/>
            <person name="Yu J."/>
            <person name="Meng J."/>
            <person name="Wang J."/>
            <person name="Min J."/>
            <person name="Poulain J."/>
            <person name="Wang J."/>
            <person name="Hatakeyama K."/>
            <person name="Wu K."/>
            <person name="Wang L."/>
            <person name="Fang L."/>
            <person name="Trick M."/>
            <person name="Links M.G."/>
            <person name="Zhao M."/>
            <person name="Jin M."/>
            <person name="Ramchiary N."/>
            <person name="Drou N."/>
            <person name="Berkman P.J."/>
            <person name="Cai Q."/>
            <person name="Huang Q."/>
            <person name="Li R."/>
            <person name="Tabata S."/>
            <person name="Cheng S."/>
            <person name="Zhang S."/>
            <person name="Zhang S."/>
            <person name="Huang S."/>
            <person name="Sato S."/>
            <person name="Sun S."/>
            <person name="Kwon S.J."/>
            <person name="Choi S.R."/>
            <person name="Lee T.H."/>
            <person name="Fan W."/>
            <person name="Zhao X."/>
            <person name="Tan X."/>
            <person name="Xu X."/>
            <person name="Wang Y."/>
            <person name="Qiu Y."/>
            <person name="Yin Y."/>
            <person name="Li Y."/>
            <person name="Du Y."/>
            <person name="Liao Y."/>
            <person name="Lim Y."/>
            <person name="Narusaka Y."/>
            <person name="Wang Y."/>
            <person name="Wang Z."/>
            <person name="Li Z."/>
            <person name="Wang Z."/>
            <person name="Xiong Z."/>
            <person name="Zhang Z."/>
        </authorList>
    </citation>
    <scope>NUCLEOTIDE SEQUENCE [LARGE SCALE GENOMIC DNA]</scope>
    <source>
        <strain evidence="2 3">cv. Chiifu-401-42</strain>
    </source>
</reference>
<protein>
    <recommendedName>
        <fullName evidence="1">Protein kinase domain-containing protein</fullName>
    </recommendedName>
</protein>
<dbReference type="HOGENOM" id="CLU_1780062_0_0_1"/>
<proteinExistence type="predicted"/>
<dbReference type="Proteomes" id="UP000011750">
    <property type="component" value="Chromosome A07"/>
</dbReference>
<name>M4DHU2_BRACM</name>
<dbReference type="EnsemblPlants" id="Bra016069.1">
    <property type="protein sequence ID" value="Bra016069.1-P"/>
    <property type="gene ID" value="Bra016069"/>
</dbReference>
<evidence type="ECO:0000313" key="2">
    <source>
        <dbReference type="EnsemblPlants" id="Bra016069.1-P"/>
    </source>
</evidence>
<dbReference type="eggNOG" id="ENOG502QTQY">
    <property type="taxonomic scope" value="Eukaryota"/>
</dbReference>
<dbReference type="Gene3D" id="1.10.510.10">
    <property type="entry name" value="Transferase(Phosphotransferase) domain 1"/>
    <property type="match status" value="1"/>
</dbReference>
<dbReference type="OMA" id="LKGVEEC"/>
<reference evidence="2 3" key="2">
    <citation type="journal article" date="2018" name="Hortic Res">
        <title>Improved Brassica rapa reference genome by single-molecule sequencing and chromosome conformation capture technologies.</title>
        <authorList>
            <person name="Zhang L."/>
            <person name="Cai X."/>
            <person name="Wu J."/>
            <person name="Liu M."/>
            <person name="Grob S."/>
            <person name="Cheng F."/>
            <person name="Liang J."/>
            <person name="Cai C."/>
            <person name="Liu Z."/>
            <person name="Liu B."/>
            <person name="Wang F."/>
            <person name="Li S."/>
            <person name="Liu F."/>
            <person name="Li X."/>
            <person name="Cheng L."/>
            <person name="Yang W."/>
            <person name="Li M.H."/>
            <person name="Grossniklaus U."/>
            <person name="Zheng H."/>
            <person name="Wang X."/>
        </authorList>
    </citation>
    <scope>NUCLEOTIDE SEQUENCE [LARGE SCALE GENOMIC DNA]</scope>
    <source>
        <strain evidence="2 3">cv. Chiifu-401-42</strain>
    </source>
</reference>
<evidence type="ECO:0000259" key="1">
    <source>
        <dbReference type="PROSITE" id="PS50011"/>
    </source>
</evidence>
<evidence type="ECO:0000313" key="3">
    <source>
        <dbReference type="Proteomes" id="UP000011750"/>
    </source>
</evidence>